<evidence type="ECO:0000313" key="3">
    <source>
        <dbReference type="Proteomes" id="UP000297245"/>
    </source>
</evidence>
<feature type="transmembrane region" description="Helical" evidence="1">
    <location>
        <begin position="59"/>
        <end position="78"/>
    </location>
</feature>
<dbReference type="AlphaFoldDB" id="A0A4S8M338"/>
<sequence>MGSTTIEESSMFNVEIGLLGPVISVSLIFGNTGFYVFLFGLSTYFLLKHRVISRRRLHLLWTTSLFTISSFGSLMSVINHLMNAVVIYNALRTQSLDHFQEYNTRDKAPIIMM</sequence>
<organism evidence="2 3">
    <name type="scientific">Dendrothele bispora (strain CBS 962.96)</name>
    <dbReference type="NCBI Taxonomy" id="1314807"/>
    <lineage>
        <taxon>Eukaryota</taxon>
        <taxon>Fungi</taxon>
        <taxon>Dikarya</taxon>
        <taxon>Basidiomycota</taxon>
        <taxon>Agaricomycotina</taxon>
        <taxon>Agaricomycetes</taxon>
        <taxon>Agaricomycetidae</taxon>
        <taxon>Agaricales</taxon>
        <taxon>Agaricales incertae sedis</taxon>
        <taxon>Dendrothele</taxon>
    </lineage>
</organism>
<keyword evidence="1" id="KW-1133">Transmembrane helix</keyword>
<keyword evidence="1" id="KW-0812">Transmembrane</keyword>
<name>A0A4S8M338_DENBC</name>
<accession>A0A4S8M338</accession>
<evidence type="ECO:0000256" key="1">
    <source>
        <dbReference type="SAM" id="Phobius"/>
    </source>
</evidence>
<reference evidence="2 3" key="1">
    <citation type="journal article" date="2019" name="Nat. Ecol. Evol.">
        <title>Megaphylogeny resolves global patterns of mushroom evolution.</title>
        <authorList>
            <person name="Varga T."/>
            <person name="Krizsan K."/>
            <person name="Foldi C."/>
            <person name="Dima B."/>
            <person name="Sanchez-Garcia M."/>
            <person name="Sanchez-Ramirez S."/>
            <person name="Szollosi G.J."/>
            <person name="Szarkandi J.G."/>
            <person name="Papp V."/>
            <person name="Albert L."/>
            <person name="Andreopoulos W."/>
            <person name="Angelini C."/>
            <person name="Antonin V."/>
            <person name="Barry K.W."/>
            <person name="Bougher N.L."/>
            <person name="Buchanan P."/>
            <person name="Buyck B."/>
            <person name="Bense V."/>
            <person name="Catcheside P."/>
            <person name="Chovatia M."/>
            <person name="Cooper J."/>
            <person name="Damon W."/>
            <person name="Desjardin D."/>
            <person name="Finy P."/>
            <person name="Geml J."/>
            <person name="Haridas S."/>
            <person name="Hughes K."/>
            <person name="Justo A."/>
            <person name="Karasinski D."/>
            <person name="Kautmanova I."/>
            <person name="Kiss B."/>
            <person name="Kocsube S."/>
            <person name="Kotiranta H."/>
            <person name="LaButti K.M."/>
            <person name="Lechner B.E."/>
            <person name="Liimatainen K."/>
            <person name="Lipzen A."/>
            <person name="Lukacs Z."/>
            <person name="Mihaltcheva S."/>
            <person name="Morgado L.N."/>
            <person name="Niskanen T."/>
            <person name="Noordeloos M.E."/>
            <person name="Ohm R.A."/>
            <person name="Ortiz-Santana B."/>
            <person name="Ovrebo C."/>
            <person name="Racz N."/>
            <person name="Riley R."/>
            <person name="Savchenko A."/>
            <person name="Shiryaev A."/>
            <person name="Soop K."/>
            <person name="Spirin V."/>
            <person name="Szebenyi C."/>
            <person name="Tomsovsky M."/>
            <person name="Tulloss R.E."/>
            <person name="Uehling J."/>
            <person name="Grigoriev I.V."/>
            <person name="Vagvolgyi C."/>
            <person name="Papp T."/>
            <person name="Martin F.M."/>
            <person name="Miettinen O."/>
            <person name="Hibbett D.S."/>
            <person name="Nagy L.G."/>
        </authorList>
    </citation>
    <scope>NUCLEOTIDE SEQUENCE [LARGE SCALE GENOMIC DNA]</scope>
    <source>
        <strain evidence="2 3">CBS 962.96</strain>
    </source>
</reference>
<keyword evidence="3" id="KW-1185">Reference proteome</keyword>
<feature type="transmembrane region" description="Helical" evidence="1">
    <location>
        <begin position="18"/>
        <end position="47"/>
    </location>
</feature>
<keyword evidence="1" id="KW-0472">Membrane</keyword>
<dbReference type="Proteomes" id="UP000297245">
    <property type="component" value="Unassembled WGS sequence"/>
</dbReference>
<evidence type="ECO:0000313" key="2">
    <source>
        <dbReference type="EMBL" id="THU96537.1"/>
    </source>
</evidence>
<dbReference type="OrthoDB" id="3099935at2759"/>
<protein>
    <submittedName>
        <fullName evidence="2">Uncharacterized protein</fullName>
    </submittedName>
</protein>
<dbReference type="EMBL" id="ML179175">
    <property type="protein sequence ID" value="THU96537.1"/>
    <property type="molecule type" value="Genomic_DNA"/>
</dbReference>
<gene>
    <name evidence="2" type="ORF">K435DRAFT_892462</name>
</gene>
<proteinExistence type="predicted"/>